<comment type="caution">
    <text evidence="1">The sequence shown here is derived from an EMBL/GenBank/DDBJ whole genome shotgun (WGS) entry which is preliminary data.</text>
</comment>
<reference evidence="1 2" key="1">
    <citation type="submission" date="2019-12" db="EMBL/GenBank/DDBJ databases">
        <authorList>
            <person name="Kim Y.S."/>
        </authorList>
    </citation>
    <scope>NUCLEOTIDE SEQUENCE [LARGE SCALE GENOMIC DNA]</scope>
    <source>
        <strain evidence="1 2">GA093</strain>
    </source>
</reference>
<sequence length="103" mass="11657">MDTSDFNSNYVVENLTINDQESIIELVVEKILGYENAIPEIDDCDSENHILIKKSIALDFFTIPSFPFDINQFENKSNSKNTSFSNSAPLKTYLEIHSPPPEA</sequence>
<dbReference type="Proteomes" id="UP000471501">
    <property type="component" value="Unassembled WGS sequence"/>
</dbReference>
<gene>
    <name evidence="1" type="ORF">GON26_09355</name>
</gene>
<evidence type="ECO:0000313" key="1">
    <source>
        <dbReference type="EMBL" id="MWB94569.1"/>
    </source>
</evidence>
<name>A0A6I4NSC6_9FLAO</name>
<organism evidence="1 2">
    <name type="scientific">Flavobacterium hydrocarbonoxydans</name>
    <dbReference type="NCBI Taxonomy" id="2683249"/>
    <lineage>
        <taxon>Bacteria</taxon>
        <taxon>Pseudomonadati</taxon>
        <taxon>Bacteroidota</taxon>
        <taxon>Flavobacteriia</taxon>
        <taxon>Flavobacteriales</taxon>
        <taxon>Flavobacteriaceae</taxon>
        <taxon>Flavobacterium</taxon>
    </lineage>
</organism>
<protein>
    <submittedName>
        <fullName evidence="1">Uncharacterized protein</fullName>
    </submittedName>
</protein>
<dbReference type="AlphaFoldDB" id="A0A6I4NSC6"/>
<evidence type="ECO:0000313" key="2">
    <source>
        <dbReference type="Proteomes" id="UP000471501"/>
    </source>
</evidence>
<dbReference type="EMBL" id="WSTB01000004">
    <property type="protein sequence ID" value="MWB94569.1"/>
    <property type="molecule type" value="Genomic_DNA"/>
</dbReference>
<keyword evidence="2" id="KW-1185">Reference proteome</keyword>
<proteinExistence type="predicted"/>
<accession>A0A6I4NSC6</accession>
<dbReference type="RefSeq" id="WP_160374540.1">
    <property type="nucleotide sequence ID" value="NZ_WSTB01000004.1"/>
</dbReference>